<dbReference type="OrthoDB" id="1431099at2"/>
<dbReference type="SUPFAM" id="SSF49464">
    <property type="entry name" value="Carboxypeptidase regulatory domain-like"/>
    <property type="match status" value="1"/>
</dbReference>
<dbReference type="Pfam" id="PF13715">
    <property type="entry name" value="CarbopepD_reg_2"/>
    <property type="match status" value="1"/>
</dbReference>
<proteinExistence type="predicted"/>
<gene>
    <name evidence="2" type="ORF">LG45_13845</name>
</gene>
<sequence>MKLKLSLLVLLFTFFQSFSQTERYVQGRVVSNEMAVASVDIINLNTKASTTSDKNGNFKIAATVFETLIFISEAYYDTKVKITHENVAKNLIINLTKKPIELDEVKVEDKTQFKVPVGYNDIKMAGIEKAQTTPKVVGVYTGEMVNGMDFVQIGKSIWKLLKGKKKKQVTKEEEIDYEQFIESVFNEEFFVKTLQLKPDQIQLFLDYCLADDKVLEVISNKNKFEMMNVLISKNEEYKKIK</sequence>
<keyword evidence="3" id="KW-1185">Reference proteome</keyword>
<evidence type="ECO:0000313" key="2">
    <source>
        <dbReference type="EMBL" id="KGD67299.1"/>
    </source>
</evidence>
<dbReference type="eggNOG" id="ENOG5030PGZ">
    <property type="taxonomic scope" value="Bacteria"/>
</dbReference>
<keyword evidence="1" id="KW-0732">Signal</keyword>
<dbReference type="InterPro" id="IPR008969">
    <property type="entry name" value="CarboxyPept-like_regulatory"/>
</dbReference>
<name>A0A095SSF5_9FLAO</name>
<evidence type="ECO:0008006" key="4">
    <source>
        <dbReference type="Google" id="ProtNLM"/>
    </source>
</evidence>
<evidence type="ECO:0000256" key="1">
    <source>
        <dbReference type="SAM" id="SignalP"/>
    </source>
</evidence>
<dbReference type="EMBL" id="JRHH01000005">
    <property type="protein sequence ID" value="KGD67299.1"/>
    <property type="molecule type" value="Genomic_DNA"/>
</dbReference>
<dbReference type="STRING" id="1453498.LG45_13845"/>
<feature type="chain" id="PRO_5001910436" description="TonB-dependent receptor" evidence="1">
    <location>
        <begin position="20"/>
        <end position="241"/>
    </location>
</feature>
<comment type="caution">
    <text evidence="2">The sequence shown here is derived from an EMBL/GenBank/DDBJ whole genome shotgun (WGS) entry which is preliminary data.</text>
</comment>
<protein>
    <recommendedName>
        <fullName evidence="4">TonB-dependent receptor</fullName>
    </recommendedName>
</protein>
<organism evidence="2 3">
    <name type="scientific">Flavobacterium aquatile LMG 4008 = ATCC 11947</name>
    <dbReference type="NCBI Taxonomy" id="1453498"/>
    <lineage>
        <taxon>Bacteria</taxon>
        <taxon>Pseudomonadati</taxon>
        <taxon>Bacteroidota</taxon>
        <taxon>Flavobacteriia</taxon>
        <taxon>Flavobacteriales</taxon>
        <taxon>Flavobacteriaceae</taxon>
        <taxon>Flavobacterium</taxon>
    </lineage>
</organism>
<dbReference type="AlphaFoldDB" id="A0A095SSF5"/>
<accession>A0A095SSF5</accession>
<evidence type="ECO:0000313" key="3">
    <source>
        <dbReference type="Proteomes" id="UP000029554"/>
    </source>
</evidence>
<dbReference type="RefSeq" id="WP_035128020.1">
    <property type="nucleotide sequence ID" value="NZ_JRHH01000005.1"/>
</dbReference>
<feature type="signal peptide" evidence="1">
    <location>
        <begin position="1"/>
        <end position="19"/>
    </location>
</feature>
<dbReference type="Proteomes" id="UP000029554">
    <property type="component" value="Unassembled WGS sequence"/>
</dbReference>
<reference evidence="2 3" key="1">
    <citation type="submission" date="2014-09" db="EMBL/GenBank/DDBJ databases">
        <title>Whole Genome Shotgun of Flavobacterium aquatile LMG 4008.</title>
        <authorList>
            <person name="Gale A.N."/>
            <person name="Pipes S.E."/>
            <person name="Newman J.D."/>
        </authorList>
    </citation>
    <scope>NUCLEOTIDE SEQUENCE [LARGE SCALE GENOMIC DNA]</scope>
    <source>
        <strain evidence="2 3">LMG 4008</strain>
    </source>
</reference>